<organism evidence="1">
    <name type="scientific">Anguilla anguilla</name>
    <name type="common">European freshwater eel</name>
    <name type="synonym">Muraena anguilla</name>
    <dbReference type="NCBI Taxonomy" id="7936"/>
    <lineage>
        <taxon>Eukaryota</taxon>
        <taxon>Metazoa</taxon>
        <taxon>Chordata</taxon>
        <taxon>Craniata</taxon>
        <taxon>Vertebrata</taxon>
        <taxon>Euteleostomi</taxon>
        <taxon>Actinopterygii</taxon>
        <taxon>Neopterygii</taxon>
        <taxon>Teleostei</taxon>
        <taxon>Anguilliformes</taxon>
        <taxon>Anguillidae</taxon>
        <taxon>Anguilla</taxon>
    </lineage>
</organism>
<proteinExistence type="predicted"/>
<name>A0A0E9P729_ANGAN</name>
<protein>
    <submittedName>
        <fullName evidence="1">Uncharacterized protein</fullName>
    </submittedName>
</protein>
<accession>A0A0E9P729</accession>
<reference evidence="1" key="1">
    <citation type="submission" date="2014-11" db="EMBL/GenBank/DDBJ databases">
        <authorList>
            <person name="Amaro Gonzalez C."/>
        </authorList>
    </citation>
    <scope>NUCLEOTIDE SEQUENCE</scope>
</reference>
<sequence>MGKWFWVNGEAIGARDKLGNIHRIPSVRALHAAVEPCQFKRRFL</sequence>
<dbReference type="AlphaFoldDB" id="A0A0E9P729"/>
<reference evidence="1" key="2">
    <citation type="journal article" date="2015" name="Fish Shellfish Immunol.">
        <title>Early steps in the European eel (Anguilla anguilla)-Vibrio vulnificus interaction in the gills: Role of the RtxA13 toxin.</title>
        <authorList>
            <person name="Callol A."/>
            <person name="Pajuelo D."/>
            <person name="Ebbesson L."/>
            <person name="Teles M."/>
            <person name="MacKenzie S."/>
            <person name="Amaro C."/>
        </authorList>
    </citation>
    <scope>NUCLEOTIDE SEQUENCE</scope>
</reference>
<dbReference type="EMBL" id="GBXM01108141">
    <property type="protein sequence ID" value="JAH00436.1"/>
    <property type="molecule type" value="Transcribed_RNA"/>
</dbReference>
<evidence type="ECO:0000313" key="1">
    <source>
        <dbReference type="EMBL" id="JAH00436.1"/>
    </source>
</evidence>